<sequence length="206" mass="23039">MEMSVASRRRLLLDMARRRAQPGTGSSRLFLEARTAMTYWPDLTPTLTGIPWAVVGAVATRAYMPERTTQDLDILVNVSDQEEVRVRLQRAGFLPVQELAIGGMTWRSPMGAIVDVIESRAEWVSEALQSLRQDRQGLPVLDLPYLVLMKVEAGRAQDLADAARMLGAASEARHQETCELFRRYLPDAQDDLESLIALGRLEMGNE</sequence>
<dbReference type="RefSeq" id="WP_133174609.1">
    <property type="nucleotide sequence ID" value="NZ_NVQC01000013.1"/>
</dbReference>
<comment type="caution">
    <text evidence="1">The sequence shown here is derived from an EMBL/GenBank/DDBJ whole genome shotgun (WGS) entry which is preliminary data.</text>
</comment>
<reference evidence="1 2" key="1">
    <citation type="submission" date="2017-09" db="EMBL/GenBank/DDBJ databases">
        <title>Bloom of a denitrifying methanotroph, Candidatus Methylomirabilis limnetica, in a deep stratified lake.</title>
        <authorList>
            <person name="Graf J.S."/>
            <person name="Marchant H.K."/>
            <person name="Tienken D."/>
            <person name="Hach P.F."/>
            <person name="Brand A."/>
            <person name="Schubert C.J."/>
            <person name="Kuypers M.M."/>
            <person name="Milucka J."/>
        </authorList>
    </citation>
    <scope>NUCLEOTIDE SEQUENCE [LARGE SCALE GENOMIC DNA]</scope>
    <source>
        <strain evidence="1 2">Zug</strain>
    </source>
</reference>
<dbReference type="AlphaFoldDB" id="A0A2T4TZU5"/>
<evidence type="ECO:0000313" key="1">
    <source>
        <dbReference type="EMBL" id="PTL36650.1"/>
    </source>
</evidence>
<name>A0A2T4TZU5_9BACT</name>
<evidence type="ECO:0000313" key="2">
    <source>
        <dbReference type="Proteomes" id="UP000241436"/>
    </source>
</evidence>
<protein>
    <submittedName>
        <fullName evidence="1">Uncharacterized protein</fullName>
    </submittedName>
</protein>
<reference evidence="2" key="2">
    <citation type="journal article" date="2018" name="Environ. Microbiol.">
        <title>Bloom of a denitrifying methanotroph, 'Candidatus Methylomirabilis limnetica', in a deep stratified lake.</title>
        <authorList>
            <person name="Graf J.S."/>
            <person name="Mayr M.J."/>
            <person name="Marchant H.K."/>
            <person name="Tienken D."/>
            <person name="Hach P.F."/>
            <person name="Brand A."/>
            <person name="Schubert C.J."/>
            <person name="Kuypers M.M."/>
            <person name="Milucka J."/>
        </authorList>
    </citation>
    <scope>NUCLEOTIDE SEQUENCE [LARGE SCALE GENOMIC DNA]</scope>
    <source>
        <strain evidence="2">Zug</strain>
    </source>
</reference>
<proteinExistence type="predicted"/>
<accession>A0A2T4TZU5</accession>
<organism evidence="1 2">
    <name type="scientific">Candidatus Methylomirabilis limnetica</name>
    <dbReference type="NCBI Taxonomy" id="2033718"/>
    <lineage>
        <taxon>Bacteria</taxon>
        <taxon>Candidatus Methylomirabilota</taxon>
        <taxon>Candidatus Methylomirabilia</taxon>
        <taxon>Candidatus Methylomirabilales</taxon>
        <taxon>Candidatus Methylomirabilaceae</taxon>
        <taxon>Candidatus Methylomirabilis</taxon>
    </lineage>
</organism>
<dbReference type="SUPFAM" id="SSF81301">
    <property type="entry name" value="Nucleotidyltransferase"/>
    <property type="match status" value="1"/>
</dbReference>
<dbReference type="Proteomes" id="UP000241436">
    <property type="component" value="Unassembled WGS sequence"/>
</dbReference>
<dbReference type="InterPro" id="IPR043519">
    <property type="entry name" value="NT_sf"/>
</dbReference>
<keyword evidence="2" id="KW-1185">Reference proteome</keyword>
<gene>
    <name evidence="1" type="ORF">CLG94_02925</name>
</gene>
<dbReference type="Gene3D" id="3.30.460.40">
    <property type="match status" value="1"/>
</dbReference>
<dbReference type="EMBL" id="NVQC01000013">
    <property type="protein sequence ID" value="PTL36650.1"/>
    <property type="molecule type" value="Genomic_DNA"/>
</dbReference>
<dbReference type="OrthoDB" id="572470at2"/>